<evidence type="ECO:0000313" key="1">
    <source>
        <dbReference type="EMBL" id="CEG61258.1"/>
    </source>
</evidence>
<gene>
    <name evidence="1" type="ORF">LMI_1970</name>
    <name evidence="2" type="ORF">SAMN02982997_01469</name>
</gene>
<organism evidence="1 3">
    <name type="scientific">Legionella micdadei</name>
    <name type="common">Tatlockia micdadei</name>
    <dbReference type="NCBI Taxonomy" id="451"/>
    <lineage>
        <taxon>Bacteria</taxon>
        <taxon>Pseudomonadati</taxon>
        <taxon>Pseudomonadota</taxon>
        <taxon>Gammaproteobacteria</taxon>
        <taxon>Legionellales</taxon>
        <taxon>Legionellaceae</taxon>
        <taxon>Legionella</taxon>
    </lineage>
</organism>
<reference evidence="2 4" key="3">
    <citation type="submission" date="2016-10" db="EMBL/GenBank/DDBJ databases">
        <authorList>
            <person name="Varghese N."/>
            <person name="Submissions S."/>
        </authorList>
    </citation>
    <scope>NUCLEOTIDE SEQUENCE [LARGE SCALE GENOMIC DNA]</scope>
    <source>
        <strain evidence="2 4">ATCC 33218</strain>
    </source>
</reference>
<dbReference type="Proteomes" id="UP000032414">
    <property type="component" value="Chromosome I"/>
</dbReference>
<evidence type="ECO:0000313" key="3">
    <source>
        <dbReference type="Proteomes" id="UP000032414"/>
    </source>
</evidence>
<sequence length="308" mass="34461">MAWARLGMFVRPVLTGTLGAGAAYLTQQVYEYKQFQEKMESLSSTPELPDRPLVEADQKEWIVFGRQSPGYVRDIERTPKHHLMDRIRQSPLLIKGLGTHVDNEKHYELLPGSDFVTEPFTRDPQAPRVLIKPEQMIGAELHAIPDEEEFEVSFARKQAFAKESKGKSPFYHSSFALRKVTEERPANPGAVIISGKEAKLLIDDINETICAPQHCTMYTSNCYSAAVYGTGSLARIIDERIGDDEAKKKADIQSIADVASNVARDNFGRGVSNNLVVSVQLTSELPKIMAKHGLVHTETEEHESRPKQ</sequence>
<dbReference type="RefSeq" id="WP_045099532.1">
    <property type="nucleotide sequence ID" value="NZ_CP020614.1"/>
</dbReference>
<dbReference type="AlphaFoldDB" id="A0A098GFM5"/>
<dbReference type="OrthoDB" id="5637716at2"/>
<proteinExistence type="predicted"/>
<dbReference type="Proteomes" id="UP000182998">
    <property type="component" value="Unassembled WGS sequence"/>
</dbReference>
<reference evidence="3" key="1">
    <citation type="submission" date="2014-09" db="EMBL/GenBank/DDBJ databases">
        <authorList>
            <person name="Gomez-Valero L."/>
        </authorList>
    </citation>
    <scope>NUCLEOTIDE SEQUENCE [LARGE SCALE GENOMIC DNA]</scope>
    <source>
        <strain evidence="3">ATCC33218</strain>
    </source>
</reference>
<dbReference type="EMBL" id="LN614830">
    <property type="protein sequence ID" value="CEG61258.1"/>
    <property type="molecule type" value="Genomic_DNA"/>
</dbReference>
<name>A0A098GFM5_LEGMI</name>
<dbReference type="HOGENOM" id="CLU_902931_0_0_6"/>
<dbReference type="KEGG" id="tmc:LMI_1970"/>
<dbReference type="PATRIC" id="fig|451.8.peg.1335"/>
<reference evidence="1" key="2">
    <citation type="submission" date="2014-09" db="EMBL/GenBank/DDBJ databases">
        <authorList>
            <person name="GOMEZ-VALERO Laura"/>
        </authorList>
    </citation>
    <scope>NUCLEOTIDE SEQUENCE</scope>
    <source>
        <strain evidence="1">ATCC33218</strain>
    </source>
</reference>
<keyword evidence="4" id="KW-1185">Reference proteome</keyword>
<dbReference type="EMBL" id="FMVN01000006">
    <property type="protein sequence ID" value="SCY34110.1"/>
    <property type="molecule type" value="Genomic_DNA"/>
</dbReference>
<protein>
    <submittedName>
        <fullName evidence="1">Uncharacterized protein</fullName>
    </submittedName>
</protein>
<accession>A0A098GFM5</accession>
<evidence type="ECO:0000313" key="4">
    <source>
        <dbReference type="Proteomes" id="UP000182998"/>
    </source>
</evidence>
<evidence type="ECO:0000313" key="2">
    <source>
        <dbReference type="EMBL" id="SCY34110.1"/>
    </source>
</evidence>